<dbReference type="GO" id="GO:0009231">
    <property type="term" value="P:riboflavin biosynthetic process"/>
    <property type="evidence" value="ECO:0007669"/>
    <property type="project" value="TreeGrafter"/>
</dbReference>
<comment type="cofactor">
    <cofactor evidence="1">
        <name>Zn(2+)</name>
        <dbReference type="ChEBI" id="CHEBI:29105"/>
    </cofactor>
</comment>
<dbReference type="EMBL" id="JAWXYB010000018">
    <property type="protein sequence ID" value="MDX5930430.1"/>
    <property type="molecule type" value="Genomic_DNA"/>
</dbReference>
<dbReference type="Gene3D" id="3.40.50.10310">
    <property type="entry name" value="Creatininase"/>
    <property type="match status" value="1"/>
</dbReference>
<keyword evidence="2" id="KW-0479">Metal-binding</keyword>
<dbReference type="Pfam" id="PF02633">
    <property type="entry name" value="Creatininase"/>
    <property type="match status" value="1"/>
</dbReference>
<name>A0AAW9DN58_ACIAO</name>
<dbReference type="GO" id="GO:0006602">
    <property type="term" value="P:creatinine catabolic process"/>
    <property type="evidence" value="ECO:0007669"/>
    <property type="project" value="InterPro"/>
</dbReference>
<evidence type="ECO:0000256" key="4">
    <source>
        <dbReference type="ARBA" id="ARBA00022833"/>
    </source>
</evidence>
<dbReference type="InterPro" id="IPR024087">
    <property type="entry name" value="Creatininase-like_sf"/>
</dbReference>
<gene>
    <name evidence="6" type="ORF">SIL87_06600</name>
</gene>
<dbReference type="InterPro" id="IPR031034">
    <property type="entry name" value="Creatininase"/>
</dbReference>
<evidence type="ECO:0000256" key="5">
    <source>
        <dbReference type="ARBA" id="ARBA00024029"/>
    </source>
</evidence>
<dbReference type="EC" id="3.5.2.10" evidence="6"/>
<dbReference type="Proteomes" id="UP001279553">
    <property type="component" value="Unassembled WGS sequence"/>
</dbReference>
<dbReference type="PANTHER" id="PTHR35005:SF1">
    <property type="entry name" value="2-AMINO-5-FORMYLAMINO-6-RIBOSYLAMINOPYRIMIDIN-4(3H)-ONE 5'-MONOPHOSPHATE DEFORMYLASE"/>
    <property type="match status" value="1"/>
</dbReference>
<dbReference type="NCBIfam" id="TIGR04448">
    <property type="entry name" value="creatininase"/>
    <property type="match status" value="1"/>
</dbReference>
<evidence type="ECO:0000256" key="3">
    <source>
        <dbReference type="ARBA" id="ARBA00022801"/>
    </source>
</evidence>
<proteinExistence type="inferred from homology"/>
<evidence type="ECO:0000256" key="2">
    <source>
        <dbReference type="ARBA" id="ARBA00022723"/>
    </source>
</evidence>
<keyword evidence="4" id="KW-0862">Zinc</keyword>
<dbReference type="PANTHER" id="PTHR35005">
    <property type="entry name" value="3-DEHYDRO-SCYLLO-INOSOSE HYDROLASE"/>
    <property type="match status" value="1"/>
</dbReference>
<keyword evidence="3 6" id="KW-0378">Hydrolase</keyword>
<accession>A0AAW9DN58</accession>
<protein>
    <submittedName>
        <fullName evidence="6">Creatininase</fullName>
        <ecNumber evidence="6">3.5.2.10</ecNumber>
    </submittedName>
</protein>
<dbReference type="InterPro" id="IPR003785">
    <property type="entry name" value="Creatininase/forma_Hydrolase"/>
</dbReference>
<dbReference type="GO" id="GO:0046872">
    <property type="term" value="F:metal ion binding"/>
    <property type="evidence" value="ECO:0007669"/>
    <property type="project" value="UniProtKB-KW"/>
</dbReference>
<dbReference type="GO" id="GO:0006601">
    <property type="term" value="P:creatine biosynthetic process"/>
    <property type="evidence" value="ECO:0007669"/>
    <property type="project" value="InterPro"/>
</dbReference>
<evidence type="ECO:0000256" key="1">
    <source>
        <dbReference type="ARBA" id="ARBA00001947"/>
    </source>
</evidence>
<organism evidence="6 7">
    <name type="scientific">Acidiphilium acidophilum</name>
    <name type="common">Thiobacillus acidophilus</name>
    <dbReference type="NCBI Taxonomy" id="76588"/>
    <lineage>
        <taxon>Bacteria</taxon>
        <taxon>Pseudomonadati</taxon>
        <taxon>Pseudomonadota</taxon>
        <taxon>Alphaproteobacteria</taxon>
        <taxon>Acetobacterales</taxon>
        <taxon>Acidocellaceae</taxon>
        <taxon>Acidiphilium</taxon>
    </lineage>
</organism>
<comment type="caution">
    <text evidence="6">The sequence shown here is derived from an EMBL/GenBank/DDBJ whole genome shotgun (WGS) entry which is preliminary data.</text>
</comment>
<evidence type="ECO:0000313" key="7">
    <source>
        <dbReference type="Proteomes" id="UP001279553"/>
    </source>
</evidence>
<evidence type="ECO:0000313" key="6">
    <source>
        <dbReference type="EMBL" id="MDX5930430.1"/>
    </source>
</evidence>
<reference evidence="6 7" key="1">
    <citation type="submission" date="2023-11" db="EMBL/GenBank/DDBJ databases">
        <title>MicrobeMod: A computational toolkit for identifying prokaryotic methylation and restriction-modification with nanopore sequencing.</title>
        <authorList>
            <person name="Crits-Christoph A."/>
            <person name="Kang S.C."/>
            <person name="Lee H."/>
            <person name="Ostrov N."/>
        </authorList>
    </citation>
    <scope>NUCLEOTIDE SEQUENCE [LARGE SCALE GENOMIC DNA]</scope>
    <source>
        <strain evidence="6 7">DSMZ 700</strain>
    </source>
</reference>
<comment type="similarity">
    <text evidence="5">Belongs to the creatininase superfamily.</text>
</comment>
<dbReference type="SUPFAM" id="SSF102215">
    <property type="entry name" value="Creatininase"/>
    <property type="match status" value="1"/>
</dbReference>
<dbReference type="GO" id="GO:0016811">
    <property type="term" value="F:hydrolase activity, acting on carbon-nitrogen (but not peptide) bonds, in linear amides"/>
    <property type="evidence" value="ECO:0007669"/>
    <property type="project" value="TreeGrafter"/>
</dbReference>
<dbReference type="GO" id="GO:0047789">
    <property type="term" value="F:creatininase activity"/>
    <property type="evidence" value="ECO:0007669"/>
    <property type="project" value="UniProtKB-EC"/>
</dbReference>
<keyword evidence="7" id="KW-1185">Reference proteome</keyword>
<sequence length="252" mass="27827">MNELSWPEYRQRILAGAVVFLPVGATEQHGHHMPLGVDVFLPMAISKMIAKNLDGLVAPGLAYGYKSQPRSGGGNHYIGTTSLSAASLIGSLKDVLLEFARHGCRKLVIMNGHYENAMFEVEAIDLALQDMRCRGVHDFKILKIDYFEFIPEKTLQMLFPDGFPGWALEHAAVFETSLMLHFHPELVHMDRLVDEQPANFPPYDVYPTNLGPIPPSGVLSKACSATAAKGLKIADDFDELITMSIKEEFGIA</sequence>
<dbReference type="AlphaFoldDB" id="A0AAW9DN58"/>